<feature type="chain" id="PRO_5011734133" evidence="1">
    <location>
        <begin position="20"/>
        <end position="363"/>
    </location>
</feature>
<evidence type="ECO:0000259" key="2">
    <source>
        <dbReference type="Pfam" id="PF13609"/>
    </source>
</evidence>
<organism evidence="3 4">
    <name type="scientific">Yoonia litorea</name>
    <dbReference type="NCBI Taxonomy" id="1123755"/>
    <lineage>
        <taxon>Bacteria</taxon>
        <taxon>Pseudomonadati</taxon>
        <taxon>Pseudomonadota</taxon>
        <taxon>Alphaproteobacteria</taxon>
        <taxon>Rhodobacterales</taxon>
        <taxon>Paracoccaceae</taxon>
        <taxon>Yoonia</taxon>
    </lineage>
</organism>
<dbReference type="AlphaFoldDB" id="A0A1I6MWU2"/>
<feature type="signal peptide" evidence="1">
    <location>
        <begin position="1"/>
        <end position="19"/>
    </location>
</feature>
<evidence type="ECO:0000313" key="3">
    <source>
        <dbReference type="EMBL" id="SFS20172.1"/>
    </source>
</evidence>
<dbReference type="EMBL" id="FOZM01000002">
    <property type="protein sequence ID" value="SFS20172.1"/>
    <property type="molecule type" value="Genomic_DNA"/>
</dbReference>
<dbReference type="Gene3D" id="2.40.160.10">
    <property type="entry name" value="Porin"/>
    <property type="match status" value="1"/>
</dbReference>
<protein>
    <submittedName>
        <fullName evidence="3">Porin</fullName>
    </submittedName>
</protein>
<dbReference type="GO" id="GO:0016020">
    <property type="term" value="C:membrane"/>
    <property type="evidence" value="ECO:0007669"/>
    <property type="project" value="InterPro"/>
</dbReference>
<dbReference type="Proteomes" id="UP000198926">
    <property type="component" value="Unassembled WGS sequence"/>
</dbReference>
<dbReference type="STRING" id="1123755.SAMN05444714_2510"/>
<accession>A0A1I6MWU2</accession>
<keyword evidence="4" id="KW-1185">Reference proteome</keyword>
<evidence type="ECO:0000313" key="4">
    <source>
        <dbReference type="Proteomes" id="UP000198926"/>
    </source>
</evidence>
<dbReference type="InterPro" id="IPR033900">
    <property type="entry name" value="Gram_neg_porin_domain"/>
</dbReference>
<name>A0A1I6MWU2_9RHOB</name>
<gene>
    <name evidence="3" type="ORF">SAMN05444714_2510</name>
</gene>
<sequence length="363" mass="37137">MKSILLTTTAIVAFAGAAAADGHAGISFSGSATLGYNTSDEGPAGDNDGFYGDMELDVSMVAALDNGITVTATADVDDLDVEDAGYNGVTLEIASEMASLTFGDTNSSADTHWSGVDGDSVGDFRGTTEHLDNFDAVLRGEATFGGVTGSVSYGVNTQSGDDSLNALQVAAVADVAGFTVIGAYEEAIDETVEDFAEQFGVSVSGAVAGFDVTAAYLSQDFDDTTSLGVSVSAPFGPVTVGGYYSMNESDNAARALDQYGLDVSYVDGPISVSAEIDMVEDADDAGWSVDANYDTGLGAIIHAGVNNSVLDDELDYYVAGTYDLGGGATLLVSYAIDEDGSEGDEIGEDELQNGTTVEVSFSF</sequence>
<dbReference type="RefSeq" id="WP_090208970.1">
    <property type="nucleotide sequence ID" value="NZ_FOZM01000002.1"/>
</dbReference>
<evidence type="ECO:0000256" key="1">
    <source>
        <dbReference type="SAM" id="SignalP"/>
    </source>
</evidence>
<dbReference type="SUPFAM" id="SSF56935">
    <property type="entry name" value="Porins"/>
    <property type="match status" value="1"/>
</dbReference>
<dbReference type="InterPro" id="IPR023614">
    <property type="entry name" value="Porin_dom_sf"/>
</dbReference>
<feature type="domain" description="Porin" evidence="2">
    <location>
        <begin position="7"/>
        <end position="337"/>
    </location>
</feature>
<dbReference type="Pfam" id="PF13609">
    <property type="entry name" value="Porin_4"/>
    <property type="match status" value="1"/>
</dbReference>
<keyword evidence="1" id="KW-0732">Signal</keyword>
<proteinExistence type="predicted"/>
<dbReference type="GO" id="GO:0015288">
    <property type="term" value="F:porin activity"/>
    <property type="evidence" value="ECO:0007669"/>
    <property type="project" value="InterPro"/>
</dbReference>
<reference evidence="3 4" key="1">
    <citation type="submission" date="2016-10" db="EMBL/GenBank/DDBJ databases">
        <authorList>
            <person name="de Groot N.N."/>
        </authorList>
    </citation>
    <scope>NUCLEOTIDE SEQUENCE [LARGE SCALE GENOMIC DNA]</scope>
    <source>
        <strain evidence="3 4">DSM 29433</strain>
    </source>
</reference>
<dbReference type="OrthoDB" id="7874340at2"/>